<dbReference type="NCBIfam" id="TIGR03652">
    <property type="entry name" value="FeS_repair_RIC"/>
    <property type="match status" value="1"/>
</dbReference>
<proteinExistence type="predicted"/>
<dbReference type="RefSeq" id="WP_010526657.1">
    <property type="nucleotide sequence ID" value="NZ_AFSL01000014.1"/>
</dbReference>
<reference evidence="6 7" key="1">
    <citation type="submission" date="2016-10" db="EMBL/GenBank/DDBJ databases">
        <authorList>
            <person name="de Groot N.N."/>
        </authorList>
    </citation>
    <scope>NUCLEOTIDE SEQUENCE [LARGE SCALE GENOMIC DNA]</scope>
    <source>
        <strain evidence="6 7">DSM 19012</strain>
    </source>
</reference>
<dbReference type="Gene3D" id="1.20.120.520">
    <property type="entry name" value="nmb1532 protein domain like"/>
    <property type="match status" value="1"/>
</dbReference>
<dbReference type="AlphaFoldDB" id="A0A1I1X2Q5"/>
<dbReference type="InParanoid" id="A0A1I1X2Q5"/>
<sequence>MKIDAKTIVGNIVKENYKVAPVLEGYNIDFCCGGNISLAAACERASVEVDELISRLEEVMKDEDFDARFIRSLELDQLADYIEKRHHAYVKERIPFLKAKLEKLCSVHGSQHPELFEVEELFNESAQNLSMHLMKEELILFPLIRKLVKASKGEAVDLSDMHGVESPIKVMLAEHDAEGERFKTISKLTKEYQTPDDGCNTYEVTMRTLQEFEEDLHRHIHLENNILFPEALILEEKLGE</sequence>
<evidence type="ECO:0000313" key="7">
    <source>
        <dbReference type="Proteomes" id="UP000181976"/>
    </source>
</evidence>
<evidence type="ECO:0000256" key="1">
    <source>
        <dbReference type="ARBA" id="ARBA00004496"/>
    </source>
</evidence>
<dbReference type="GO" id="GO:0005737">
    <property type="term" value="C:cytoplasm"/>
    <property type="evidence" value="ECO:0007669"/>
    <property type="project" value="UniProtKB-SubCell"/>
</dbReference>
<dbReference type="Proteomes" id="UP000181976">
    <property type="component" value="Unassembled WGS sequence"/>
</dbReference>
<comment type="subcellular location">
    <subcellularLocation>
        <location evidence="1">Cytoplasm</location>
    </subcellularLocation>
</comment>
<dbReference type="EMBL" id="FONA01000005">
    <property type="protein sequence ID" value="SFE01511.1"/>
    <property type="molecule type" value="Genomic_DNA"/>
</dbReference>
<evidence type="ECO:0000259" key="5">
    <source>
        <dbReference type="Pfam" id="PF01814"/>
    </source>
</evidence>
<dbReference type="FunCoup" id="A0A1I1X2Q5">
    <property type="interactions" value="10"/>
</dbReference>
<dbReference type="Gene3D" id="1.10.3910.10">
    <property type="entry name" value="SP0561-like"/>
    <property type="match status" value="1"/>
</dbReference>
<keyword evidence="3" id="KW-0479">Metal-binding</keyword>
<dbReference type="PANTHER" id="PTHR36438:SF1">
    <property type="entry name" value="IRON-SULFUR CLUSTER REPAIR PROTEIN YTFE"/>
    <property type="match status" value="1"/>
</dbReference>
<evidence type="ECO:0000256" key="4">
    <source>
        <dbReference type="ARBA" id="ARBA00023004"/>
    </source>
</evidence>
<dbReference type="InterPro" id="IPR019903">
    <property type="entry name" value="RIC_family"/>
</dbReference>
<evidence type="ECO:0000313" key="6">
    <source>
        <dbReference type="EMBL" id="SFE01511.1"/>
    </source>
</evidence>
<organism evidence="6 7">
    <name type="scientific">Thermophagus xiamenensis</name>
    <dbReference type="NCBI Taxonomy" id="385682"/>
    <lineage>
        <taxon>Bacteria</taxon>
        <taxon>Pseudomonadati</taxon>
        <taxon>Bacteroidota</taxon>
        <taxon>Bacteroidia</taxon>
        <taxon>Marinilabiliales</taxon>
        <taxon>Marinilabiliaceae</taxon>
        <taxon>Thermophagus</taxon>
    </lineage>
</organism>
<accession>A0A1I1X2Q5</accession>
<evidence type="ECO:0000256" key="2">
    <source>
        <dbReference type="ARBA" id="ARBA00022490"/>
    </source>
</evidence>
<name>A0A1I1X2Q5_9BACT</name>
<dbReference type="InterPro" id="IPR012312">
    <property type="entry name" value="Hemerythrin-like"/>
</dbReference>
<feature type="domain" description="Hemerythrin-like" evidence="5">
    <location>
        <begin position="83"/>
        <end position="230"/>
    </location>
</feature>
<dbReference type="eggNOG" id="COG2846">
    <property type="taxonomic scope" value="Bacteria"/>
</dbReference>
<dbReference type="Pfam" id="PF01814">
    <property type="entry name" value="Hemerythrin"/>
    <property type="match status" value="1"/>
</dbReference>
<dbReference type="STRING" id="385682.SAMN05444380_105114"/>
<keyword evidence="2" id="KW-0963">Cytoplasm</keyword>
<evidence type="ECO:0000256" key="3">
    <source>
        <dbReference type="ARBA" id="ARBA00022723"/>
    </source>
</evidence>
<keyword evidence="4" id="KW-0408">Iron</keyword>
<gene>
    <name evidence="6" type="ORF">SAMN05444380_105114</name>
</gene>
<dbReference type="Pfam" id="PF04405">
    <property type="entry name" value="ScdA_N"/>
    <property type="match status" value="1"/>
</dbReference>
<dbReference type="PANTHER" id="PTHR36438">
    <property type="entry name" value="IRON-SULFUR CLUSTER REPAIR PROTEIN YTFE"/>
    <property type="match status" value="1"/>
</dbReference>
<dbReference type="GO" id="GO:0046872">
    <property type="term" value="F:metal ion binding"/>
    <property type="evidence" value="ECO:0007669"/>
    <property type="project" value="UniProtKB-KW"/>
</dbReference>
<keyword evidence="7" id="KW-1185">Reference proteome</keyword>
<dbReference type="InterPro" id="IPR038062">
    <property type="entry name" value="ScdA-like_N_sf"/>
</dbReference>
<dbReference type="OrthoDB" id="9797132at2"/>
<protein>
    <submittedName>
        <fullName evidence="6">Regulator of cell morphogenesis and NO signaling</fullName>
    </submittedName>
</protein>